<gene>
    <name evidence="1" type="ORF">APZ42_015483</name>
</gene>
<sequence>MKQPHGLCVSSSSLDFEIRFIAFSTPSEGKKKACAAEQAYDVIQVGS</sequence>
<evidence type="ECO:0000313" key="1">
    <source>
        <dbReference type="EMBL" id="KZS18861.1"/>
    </source>
</evidence>
<dbReference type="AlphaFoldDB" id="A0A162PHV9"/>
<accession>A0A162PHV9</accession>
<dbReference type="Proteomes" id="UP000076858">
    <property type="component" value="Unassembled WGS sequence"/>
</dbReference>
<reference evidence="1 2" key="1">
    <citation type="submission" date="2016-03" db="EMBL/GenBank/DDBJ databases">
        <title>EvidentialGene: Evidence-directed Construction of Genes on Genomes.</title>
        <authorList>
            <person name="Gilbert D.G."/>
            <person name="Choi J.-H."/>
            <person name="Mockaitis K."/>
            <person name="Colbourne J."/>
            <person name="Pfrender M."/>
        </authorList>
    </citation>
    <scope>NUCLEOTIDE SEQUENCE [LARGE SCALE GENOMIC DNA]</scope>
    <source>
        <strain evidence="1 2">Xinb3</strain>
        <tissue evidence="1">Complete organism</tissue>
    </source>
</reference>
<keyword evidence="2" id="KW-1185">Reference proteome</keyword>
<dbReference type="EMBL" id="LRGB01000512">
    <property type="protein sequence ID" value="KZS18861.1"/>
    <property type="molecule type" value="Genomic_DNA"/>
</dbReference>
<proteinExistence type="predicted"/>
<evidence type="ECO:0000313" key="2">
    <source>
        <dbReference type="Proteomes" id="UP000076858"/>
    </source>
</evidence>
<organism evidence="1 2">
    <name type="scientific">Daphnia magna</name>
    <dbReference type="NCBI Taxonomy" id="35525"/>
    <lineage>
        <taxon>Eukaryota</taxon>
        <taxon>Metazoa</taxon>
        <taxon>Ecdysozoa</taxon>
        <taxon>Arthropoda</taxon>
        <taxon>Crustacea</taxon>
        <taxon>Branchiopoda</taxon>
        <taxon>Diplostraca</taxon>
        <taxon>Cladocera</taxon>
        <taxon>Anomopoda</taxon>
        <taxon>Daphniidae</taxon>
        <taxon>Daphnia</taxon>
    </lineage>
</organism>
<protein>
    <submittedName>
        <fullName evidence="1">Uncharacterized protein</fullName>
    </submittedName>
</protein>
<name>A0A162PHV9_9CRUS</name>
<comment type="caution">
    <text evidence="1">The sequence shown here is derived from an EMBL/GenBank/DDBJ whole genome shotgun (WGS) entry which is preliminary data.</text>
</comment>